<dbReference type="AlphaFoldDB" id="A0A0L8V6X1"/>
<feature type="site" description="Transition state stabilizer" evidence="3">
    <location>
        <position position="15"/>
    </location>
</feature>
<keyword evidence="1 3" id="KW-0808">Transferase</keyword>
<proteinExistence type="inferred from homology"/>
<dbReference type="Gene3D" id="3.90.550.10">
    <property type="entry name" value="Spore Coat Polysaccharide Biosynthesis Protein SpsA, Chain A"/>
    <property type="match status" value="1"/>
</dbReference>
<dbReference type="Pfam" id="PF01128">
    <property type="entry name" value="IspD"/>
    <property type="match status" value="1"/>
</dbReference>
<dbReference type="RefSeq" id="WP_053184899.1">
    <property type="nucleotide sequence ID" value="NZ_LGIA01000171.1"/>
</dbReference>
<organism evidence="4 5">
    <name type="scientific">Sunxiuqinia dokdonensis</name>
    <dbReference type="NCBI Taxonomy" id="1409788"/>
    <lineage>
        <taxon>Bacteria</taxon>
        <taxon>Pseudomonadati</taxon>
        <taxon>Bacteroidota</taxon>
        <taxon>Bacteroidia</taxon>
        <taxon>Marinilabiliales</taxon>
        <taxon>Prolixibacteraceae</taxon>
        <taxon>Sunxiuqinia</taxon>
    </lineage>
</organism>
<comment type="similarity">
    <text evidence="3">Belongs to the IspD/TarI cytidylyltransferase family. IspD subfamily.</text>
</comment>
<sequence>MKKFALIVAGGVGSRMGAELPKQFIELAGKPILVWTIQRFLDFDPEMDVVLVLPASQLERWEQIRRQFQLTGKIRLVSGGETRFQSVKNGLDAISGSGIVFIHDGVRPLVSAQTLQHCLQTAQEKGNALPVSPVVESLRQLTGQASQHVDRSRFRLVQTPQTFQTELIKKAYEQRESDFFTDDASVCEAAGIAIHLVDGNPENIKITNPMDLRVAEALLNLE</sequence>
<comment type="function">
    <text evidence="3">Catalyzes the formation of 4-diphosphocytidyl-2-C-methyl-D-erythritol from CTP and 2-C-methyl-D-erythritol 4-phosphate (MEP).</text>
</comment>
<dbReference type="InterPro" id="IPR050088">
    <property type="entry name" value="IspD/TarI_cytidylyltransf_bact"/>
</dbReference>
<keyword evidence="5" id="KW-1185">Reference proteome</keyword>
<feature type="site" description="Transition state stabilizer" evidence="3">
    <location>
        <position position="22"/>
    </location>
</feature>
<comment type="pathway">
    <text evidence="3">Isoprenoid biosynthesis; isopentenyl diphosphate biosynthesis via DXP pathway; isopentenyl diphosphate from 1-deoxy-D-xylulose 5-phosphate: step 2/6.</text>
</comment>
<reference evidence="5" key="1">
    <citation type="submission" date="2015-07" db="EMBL/GenBank/DDBJ databases">
        <title>Genome sequencing of Sunxiuqinia dokdonensis strain SK.</title>
        <authorList>
            <person name="Ahn S."/>
            <person name="Kim B.-C."/>
        </authorList>
    </citation>
    <scope>NUCLEOTIDE SEQUENCE [LARGE SCALE GENOMIC DNA]</scope>
    <source>
        <strain evidence="5">SK</strain>
    </source>
</reference>
<protein>
    <recommendedName>
        <fullName evidence="3">2-C-methyl-D-erythritol 4-phosphate cytidylyltransferase</fullName>
        <ecNumber evidence="3">2.7.7.60</ecNumber>
    </recommendedName>
    <alternativeName>
        <fullName evidence="3">4-diphosphocytidyl-2C-methyl-D-erythritol synthase</fullName>
    </alternativeName>
    <alternativeName>
        <fullName evidence="3">MEP cytidylyltransferase</fullName>
        <shortName evidence="3">MCT</shortName>
    </alternativeName>
</protein>
<keyword evidence="2 3" id="KW-0548">Nucleotidyltransferase</keyword>
<evidence type="ECO:0000256" key="2">
    <source>
        <dbReference type="ARBA" id="ARBA00022695"/>
    </source>
</evidence>
<accession>A0A0L8V6X1</accession>
<dbReference type="PANTHER" id="PTHR32125">
    <property type="entry name" value="2-C-METHYL-D-ERYTHRITOL 4-PHOSPHATE CYTIDYLYLTRANSFERASE, CHLOROPLASTIC"/>
    <property type="match status" value="1"/>
</dbReference>
<dbReference type="EC" id="2.7.7.60" evidence="3"/>
<evidence type="ECO:0000256" key="1">
    <source>
        <dbReference type="ARBA" id="ARBA00022679"/>
    </source>
</evidence>
<dbReference type="InterPro" id="IPR001228">
    <property type="entry name" value="IspD"/>
</dbReference>
<dbReference type="PATRIC" id="fig|1409788.3.peg.3191"/>
<dbReference type="NCBIfam" id="NF001186">
    <property type="entry name" value="PRK00155.2-3"/>
    <property type="match status" value="1"/>
</dbReference>
<dbReference type="STRING" id="1409788.NC99_31060"/>
<gene>
    <name evidence="3" type="primary">ispD</name>
    <name evidence="4" type="ORF">NC99_31060</name>
</gene>
<evidence type="ECO:0000313" key="4">
    <source>
        <dbReference type="EMBL" id="KOH44113.1"/>
    </source>
</evidence>
<feature type="site" description="Positions MEP for the nucleophilic attack" evidence="3">
    <location>
        <position position="151"/>
    </location>
</feature>
<dbReference type="OrthoDB" id="9806837at2"/>
<dbReference type="SUPFAM" id="SSF53448">
    <property type="entry name" value="Nucleotide-diphospho-sugar transferases"/>
    <property type="match status" value="1"/>
</dbReference>
<dbReference type="FunFam" id="3.90.550.10:FF:000003">
    <property type="entry name" value="2-C-methyl-D-erythritol 4-phosphate cytidylyltransferase"/>
    <property type="match status" value="1"/>
</dbReference>
<dbReference type="HAMAP" id="MF_00108">
    <property type="entry name" value="IspD"/>
    <property type="match status" value="1"/>
</dbReference>
<dbReference type="NCBIfam" id="TIGR00453">
    <property type="entry name" value="ispD"/>
    <property type="match status" value="1"/>
</dbReference>
<dbReference type="InterPro" id="IPR029044">
    <property type="entry name" value="Nucleotide-diphossugar_trans"/>
</dbReference>
<dbReference type="GO" id="GO:0019288">
    <property type="term" value="P:isopentenyl diphosphate biosynthetic process, methylerythritol 4-phosphate pathway"/>
    <property type="evidence" value="ECO:0007669"/>
    <property type="project" value="UniProtKB-UniRule"/>
</dbReference>
<evidence type="ECO:0000256" key="3">
    <source>
        <dbReference type="HAMAP-Rule" id="MF_00108"/>
    </source>
</evidence>
<dbReference type="PANTHER" id="PTHR32125:SF4">
    <property type="entry name" value="2-C-METHYL-D-ERYTHRITOL 4-PHOSPHATE CYTIDYLYLTRANSFERASE, CHLOROPLASTIC"/>
    <property type="match status" value="1"/>
</dbReference>
<feature type="site" description="Positions MEP for the nucleophilic attack" evidence="3">
    <location>
        <position position="205"/>
    </location>
</feature>
<evidence type="ECO:0000313" key="5">
    <source>
        <dbReference type="Proteomes" id="UP000036958"/>
    </source>
</evidence>
<dbReference type="GO" id="GO:0050518">
    <property type="term" value="F:2-C-methyl-D-erythritol 4-phosphate cytidylyltransferase activity"/>
    <property type="evidence" value="ECO:0007669"/>
    <property type="project" value="UniProtKB-UniRule"/>
</dbReference>
<comment type="caution">
    <text evidence="4">The sequence shown here is derived from an EMBL/GenBank/DDBJ whole genome shotgun (WGS) entry which is preliminary data.</text>
</comment>
<dbReference type="UniPathway" id="UPA00056">
    <property type="reaction ID" value="UER00093"/>
</dbReference>
<dbReference type="InterPro" id="IPR034683">
    <property type="entry name" value="IspD/TarI"/>
</dbReference>
<keyword evidence="3" id="KW-0414">Isoprene biosynthesis</keyword>
<dbReference type="EMBL" id="LGIA01000171">
    <property type="protein sequence ID" value="KOH44113.1"/>
    <property type="molecule type" value="Genomic_DNA"/>
</dbReference>
<comment type="catalytic activity">
    <reaction evidence="3">
        <text>2-C-methyl-D-erythritol 4-phosphate + CTP + H(+) = 4-CDP-2-C-methyl-D-erythritol + diphosphate</text>
        <dbReference type="Rhea" id="RHEA:13429"/>
        <dbReference type="ChEBI" id="CHEBI:15378"/>
        <dbReference type="ChEBI" id="CHEBI:33019"/>
        <dbReference type="ChEBI" id="CHEBI:37563"/>
        <dbReference type="ChEBI" id="CHEBI:57823"/>
        <dbReference type="ChEBI" id="CHEBI:58262"/>
        <dbReference type="EC" id="2.7.7.60"/>
    </reaction>
</comment>
<name>A0A0L8V6X1_9BACT</name>
<dbReference type="Proteomes" id="UP000036958">
    <property type="component" value="Unassembled WGS sequence"/>
</dbReference>
<dbReference type="CDD" id="cd02516">
    <property type="entry name" value="CDP-ME_synthetase"/>
    <property type="match status" value="1"/>
</dbReference>